<dbReference type="Gene3D" id="3.90.850.10">
    <property type="entry name" value="Fumarylacetoacetase-like, C-terminal domain"/>
    <property type="match status" value="1"/>
</dbReference>
<feature type="domain" description="Fumarylacetoacetase-like C-terminal" evidence="3">
    <location>
        <begin position="70"/>
        <end position="273"/>
    </location>
</feature>
<proteinExistence type="inferred from homology"/>
<protein>
    <submittedName>
        <fullName evidence="4">Ureidoglycolate lyase</fullName>
        <ecNumber evidence="4">4.3.2.3</ecNumber>
    </submittedName>
</protein>
<accession>A0A7W9ZD03</accession>
<evidence type="ECO:0000256" key="1">
    <source>
        <dbReference type="ARBA" id="ARBA00010211"/>
    </source>
</evidence>
<dbReference type="InterPro" id="IPR051121">
    <property type="entry name" value="FAH"/>
</dbReference>
<comment type="similarity">
    <text evidence="1">Belongs to the FAH family.</text>
</comment>
<dbReference type="FunFam" id="3.90.850.10:FF:000002">
    <property type="entry name" value="2-hydroxyhepta-2,4-diene-1,7-dioate isomerase"/>
    <property type="match status" value="1"/>
</dbReference>
<dbReference type="InterPro" id="IPR036663">
    <property type="entry name" value="Fumarylacetoacetase_C_sf"/>
</dbReference>
<dbReference type="EMBL" id="JACIIX010000001">
    <property type="protein sequence ID" value="MBB6208985.1"/>
    <property type="molecule type" value="Genomic_DNA"/>
</dbReference>
<keyword evidence="2" id="KW-0479">Metal-binding</keyword>
<dbReference type="InterPro" id="IPR011234">
    <property type="entry name" value="Fumarylacetoacetase-like_C"/>
</dbReference>
<sequence>MRLVRFGQAGQEKPGVLDAQGQVRDASAVVQDYTAETLGRGLLVRLAEALDSLPVVAPVRLGPPVRPGNILCIGLNYRDHAAEANMPLPKEPIVFSKHTSALCGPDDAVPLPPGSTRSDWEVELAVVIGKAAWQVSRDTALDHVLGYSVANDLSERSYQLDRGGQWIKGKSCPNFCPLGPALITADEVPDPQALRLWLSVNGTMMQDGSTADMVFDVATLIAELSTFMVLQPGDVILTGTPKGVGMGRNLYLKAGDVMRLGIDGLGEQTQTVV</sequence>
<dbReference type="EC" id="4.3.2.3" evidence="4"/>
<dbReference type="RefSeq" id="WP_184260687.1">
    <property type="nucleotide sequence ID" value="NZ_JACIIX010000001.1"/>
</dbReference>
<dbReference type="SUPFAM" id="SSF56529">
    <property type="entry name" value="FAH"/>
    <property type="match status" value="1"/>
</dbReference>
<dbReference type="GO" id="GO:0016853">
    <property type="term" value="F:isomerase activity"/>
    <property type="evidence" value="ECO:0007669"/>
    <property type="project" value="UniProtKB-ARBA"/>
</dbReference>
<dbReference type="PANTHER" id="PTHR42796">
    <property type="entry name" value="FUMARYLACETOACETATE HYDROLASE DOMAIN-CONTAINING PROTEIN 2A-RELATED"/>
    <property type="match status" value="1"/>
</dbReference>
<keyword evidence="5" id="KW-1185">Reference proteome</keyword>
<dbReference type="Pfam" id="PF01557">
    <property type="entry name" value="FAA_hydrolase"/>
    <property type="match status" value="1"/>
</dbReference>
<dbReference type="GO" id="GO:0050385">
    <property type="term" value="F:ureidoglycolate lyase activity"/>
    <property type="evidence" value="ECO:0007669"/>
    <property type="project" value="UniProtKB-EC"/>
</dbReference>
<evidence type="ECO:0000256" key="2">
    <source>
        <dbReference type="ARBA" id="ARBA00022723"/>
    </source>
</evidence>
<evidence type="ECO:0000313" key="5">
    <source>
        <dbReference type="Proteomes" id="UP000544872"/>
    </source>
</evidence>
<dbReference type="GO" id="GO:0019752">
    <property type="term" value="P:carboxylic acid metabolic process"/>
    <property type="evidence" value="ECO:0007669"/>
    <property type="project" value="UniProtKB-ARBA"/>
</dbReference>
<dbReference type="GO" id="GO:0046872">
    <property type="term" value="F:metal ion binding"/>
    <property type="evidence" value="ECO:0007669"/>
    <property type="project" value="UniProtKB-KW"/>
</dbReference>
<keyword evidence="4" id="KW-0456">Lyase</keyword>
<gene>
    <name evidence="4" type="ORF">FHS48_000366</name>
</gene>
<dbReference type="PANTHER" id="PTHR42796:SF4">
    <property type="entry name" value="FUMARYLACETOACETATE HYDROLASE DOMAIN-CONTAINING PROTEIN 2A"/>
    <property type="match status" value="1"/>
</dbReference>
<evidence type="ECO:0000259" key="3">
    <source>
        <dbReference type="Pfam" id="PF01557"/>
    </source>
</evidence>
<dbReference type="AlphaFoldDB" id="A0A7W9ZD03"/>
<organism evidence="4 5">
    <name type="scientific">Novispirillum itersonii</name>
    <name type="common">Aquaspirillum itersonii</name>
    <dbReference type="NCBI Taxonomy" id="189"/>
    <lineage>
        <taxon>Bacteria</taxon>
        <taxon>Pseudomonadati</taxon>
        <taxon>Pseudomonadota</taxon>
        <taxon>Alphaproteobacteria</taxon>
        <taxon>Rhodospirillales</taxon>
        <taxon>Novispirillaceae</taxon>
        <taxon>Novispirillum</taxon>
    </lineage>
</organism>
<evidence type="ECO:0000313" key="4">
    <source>
        <dbReference type="EMBL" id="MBB6208985.1"/>
    </source>
</evidence>
<reference evidence="4 5" key="1">
    <citation type="submission" date="2020-08" db="EMBL/GenBank/DDBJ databases">
        <title>Genomic Encyclopedia of Type Strains, Phase IV (KMG-IV): sequencing the most valuable type-strain genomes for metagenomic binning, comparative biology and taxonomic classification.</title>
        <authorList>
            <person name="Goeker M."/>
        </authorList>
    </citation>
    <scope>NUCLEOTIDE SEQUENCE [LARGE SCALE GENOMIC DNA]</scope>
    <source>
        <strain evidence="4 5">DSM 11590</strain>
    </source>
</reference>
<comment type="caution">
    <text evidence="4">The sequence shown here is derived from an EMBL/GenBank/DDBJ whole genome shotgun (WGS) entry which is preliminary data.</text>
</comment>
<name>A0A7W9ZD03_NOVIT</name>
<dbReference type="Proteomes" id="UP000544872">
    <property type="component" value="Unassembled WGS sequence"/>
</dbReference>